<dbReference type="AlphaFoldDB" id="A0A9D1N317"/>
<dbReference type="GO" id="GO:0017061">
    <property type="term" value="F:S-methyl-5-thioadenosine phosphorylase activity"/>
    <property type="evidence" value="ECO:0007669"/>
    <property type="project" value="UniProtKB-EC"/>
</dbReference>
<evidence type="ECO:0000256" key="5">
    <source>
        <dbReference type="ARBA" id="ARBA00022723"/>
    </source>
</evidence>
<dbReference type="InterPro" id="IPR011324">
    <property type="entry name" value="Cytotoxic_necrot_fac-like_cat"/>
</dbReference>
<organism evidence="11 12">
    <name type="scientific">Candidatus Aphodomorpha intestinavium</name>
    <dbReference type="NCBI Taxonomy" id="2840672"/>
    <lineage>
        <taxon>Bacteria</taxon>
        <taxon>Bacillati</taxon>
        <taxon>Bacillota</taxon>
        <taxon>Clostridia</taxon>
        <taxon>Eubacteriales</taxon>
        <taxon>Candidatus Aphodomorpha</taxon>
    </lineage>
</organism>
<dbReference type="InterPro" id="IPR003730">
    <property type="entry name" value="Cu_polyphenol_OxRdtase"/>
</dbReference>
<evidence type="ECO:0000256" key="10">
    <source>
        <dbReference type="ARBA" id="ARBA00049893"/>
    </source>
</evidence>
<protein>
    <submittedName>
        <fullName evidence="11">Laccase domain-containing protein</fullName>
    </submittedName>
</protein>
<evidence type="ECO:0000313" key="12">
    <source>
        <dbReference type="Proteomes" id="UP000824128"/>
    </source>
</evidence>
<dbReference type="PANTHER" id="PTHR30616">
    <property type="entry name" value="UNCHARACTERIZED PROTEIN YFIH"/>
    <property type="match status" value="1"/>
</dbReference>
<dbReference type="Gene3D" id="3.60.140.10">
    <property type="entry name" value="CNF1/YfiH-like putative cysteine hydrolases"/>
    <property type="match status" value="1"/>
</dbReference>
<reference evidence="11" key="2">
    <citation type="journal article" date="2021" name="PeerJ">
        <title>Extensive microbial diversity within the chicken gut microbiome revealed by metagenomics and culture.</title>
        <authorList>
            <person name="Gilroy R."/>
            <person name="Ravi A."/>
            <person name="Getino M."/>
            <person name="Pursley I."/>
            <person name="Horton D.L."/>
            <person name="Alikhan N.F."/>
            <person name="Baker D."/>
            <person name="Gharbi K."/>
            <person name="Hall N."/>
            <person name="Watson M."/>
            <person name="Adriaenssens E.M."/>
            <person name="Foster-Nyarko E."/>
            <person name="Jarju S."/>
            <person name="Secka A."/>
            <person name="Antonio M."/>
            <person name="Oren A."/>
            <person name="Chaudhuri R.R."/>
            <person name="La Ragione R."/>
            <person name="Hildebrand F."/>
            <person name="Pallen M.J."/>
        </authorList>
    </citation>
    <scope>NUCLEOTIDE SEQUENCE</scope>
    <source>
        <strain evidence="11">ChiGjej2B2-16831</strain>
    </source>
</reference>
<evidence type="ECO:0000256" key="6">
    <source>
        <dbReference type="ARBA" id="ARBA00022801"/>
    </source>
</evidence>
<keyword evidence="7" id="KW-0862">Zinc</keyword>
<sequence length="299" mass="31784">MTARESFARAYEKVRRGYGYTESAGGVGIFTLPSLSALPFVRHGFTARTGGVSEGPLSSLNLSFSRGIEPRERTMENYRILAAAAGFSQESMVMDTYEHGVTVRRVDRRDCGAGYTLPPLPPCDALVTDDPAVTLVTGHADCMALYAVDPVRRAVGLAHAGWRGALGGIGAALVARLRECFGCEPADLIAGIGPSICPACFEVGEDVADAFERAFPAADCRRPGRPGKAYVDLWRVAAAQFFEAGVLPERLSLMGVCTMEDGRLYSHRRDRGQTGGMAAYLGLLPCGPAGGCGAKEARQ</sequence>
<evidence type="ECO:0000256" key="9">
    <source>
        <dbReference type="ARBA" id="ARBA00048968"/>
    </source>
</evidence>
<dbReference type="Pfam" id="PF02578">
    <property type="entry name" value="Cu-oxidase_4"/>
    <property type="match status" value="1"/>
</dbReference>
<evidence type="ECO:0000256" key="7">
    <source>
        <dbReference type="ARBA" id="ARBA00022833"/>
    </source>
</evidence>
<dbReference type="EMBL" id="DVNZ01000073">
    <property type="protein sequence ID" value="HIU93965.1"/>
    <property type="molecule type" value="Genomic_DNA"/>
</dbReference>
<name>A0A9D1N317_9FIRM</name>
<comment type="function">
    <text evidence="2">Purine nucleoside enzyme that catalyzes the phosphorolysis of adenosine and inosine nucleosides, yielding D-ribose 1-phosphate and the respective free bases, adenine and hypoxanthine. Also catalyzes the phosphorolysis of S-methyl-5'-thioadenosine into adenine and S-methyl-5-thio-alpha-D-ribose 1-phosphate. Also has adenosine deaminase activity.</text>
</comment>
<comment type="similarity">
    <text evidence="3">Belongs to the purine nucleoside phosphorylase YfiH/LACC1 family.</text>
</comment>
<comment type="catalytic activity">
    <reaction evidence="8">
        <text>adenosine + H2O + H(+) = inosine + NH4(+)</text>
        <dbReference type="Rhea" id="RHEA:24408"/>
        <dbReference type="ChEBI" id="CHEBI:15377"/>
        <dbReference type="ChEBI" id="CHEBI:15378"/>
        <dbReference type="ChEBI" id="CHEBI:16335"/>
        <dbReference type="ChEBI" id="CHEBI:17596"/>
        <dbReference type="ChEBI" id="CHEBI:28938"/>
        <dbReference type="EC" id="3.5.4.4"/>
    </reaction>
    <physiologicalReaction direction="left-to-right" evidence="8">
        <dbReference type="Rhea" id="RHEA:24409"/>
    </physiologicalReaction>
</comment>
<dbReference type="GO" id="GO:0016787">
    <property type="term" value="F:hydrolase activity"/>
    <property type="evidence" value="ECO:0007669"/>
    <property type="project" value="UniProtKB-KW"/>
</dbReference>
<gene>
    <name evidence="11" type="ORF">IAD24_02280</name>
</gene>
<accession>A0A9D1N317</accession>
<comment type="catalytic activity">
    <reaction evidence="9">
        <text>adenosine + phosphate = alpha-D-ribose 1-phosphate + adenine</text>
        <dbReference type="Rhea" id="RHEA:27642"/>
        <dbReference type="ChEBI" id="CHEBI:16335"/>
        <dbReference type="ChEBI" id="CHEBI:16708"/>
        <dbReference type="ChEBI" id="CHEBI:43474"/>
        <dbReference type="ChEBI" id="CHEBI:57720"/>
        <dbReference type="EC" id="2.4.2.1"/>
    </reaction>
    <physiologicalReaction direction="left-to-right" evidence="9">
        <dbReference type="Rhea" id="RHEA:27643"/>
    </physiologicalReaction>
</comment>
<evidence type="ECO:0000256" key="4">
    <source>
        <dbReference type="ARBA" id="ARBA00022679"/>
    </source>
</evidence>
<dbReference type="SUPFAM" id="SSF64438">
    <property type="entry name" value="CNF1/YfiH-like putative cysteine hydrolases"/>
    <property type="match status" value="1"/>
</dbReference>
<comment type="catalytic activity">
    <reaction evidence="10">
        <text>S-methyl-5'-thioadenosine + phosphate = 5-(methylsulfanyl)-alpha-D-ribose 1-phosphate + adenine</text>
        <dbReference type="Rhea" id="RHEA:11852"/>
        <dbReference type="ChEBI" id="CHEBI:16708"/>
        <dbReference type="ChEBI" id="CHEBI:17509"/>
        <dbReference type="ChEBI" id="CHEBI:43474"/>
        <dbReference type="ChEBI" id="CHEBI:58533"/>
        <dbReference type="EC" id="2.4.2.28"/>
    </reaction>
    <physiologicalReaction direction="left-to-right" evidence="10">
        <dbReference type="Rhea" id="RHEA:11853"/>
    </physiologicalReaction>
</comment>
<evidence type="ECO:0000256" key="8">
    <source>
        <dbReference type="ARBA" id="ARBA00047989"/>
    </source>
</evidence>
<dbReference type="InterPro" id="IPR038371">
    <property type="entry name" value="Cu_polyphenol_OxRdtase_sf"/>
</dbReference>
<dbReference type="GO" id="GO:0005507">
    <property type="term" value="F:copper ion binding"/>
    <property type="evidence" value="ECO:0007669"/>
    <property type="project" value="TreeGrafter"/>
</dbReference>
<keyword evidence="4" id="KW-0808">Transferase</keyword>
<keyword evidence="5" id="KW-0479">Metal-binding</keyword>
<comment type="caution">
    <text evidence="11">The sequence shown here is derived from an EMBL/GenBank/DDBJ whole genome shotgun (WGS) entry which is preliminary data.</text>
</comment>
<dbReference type="CDD" id="cd16833">
    <property type="entry name" value="YfiH"/>
    <property type="match status" value="1"/>
</dbReference>
<comment type="catalytic activity">
    <reaction evidence="1">
        <text>inosine + phosphate = alpha-D-ribose 1-phosphate + hypoxanthine</text>
        <dbReference type="Rhea" id="RHEA:27646"/>
        <dbReference type="ChEBI" id="CHEBI:17368"/>
        <dbReference type="ChEBI" id="CHEBI:17596"/>
        <dbReference type="ChEBI" id="CHEBI:43474"/>
        <dbReference type="ChEBI" id="CHEBI:57720"/>
        <dbReference type="EC" id="2.4.2.1"/>
    </reaction>
    <physiologicalReaction direction="left-to-right" evidence="1">
        <dbReference type="Rhea" id="RHEA:27647"/>
    </physiologicalReaction>
</comment>
<evidence type="ECO:0000313" key="11">
    <source>
        <dbReference type="EMBL" id="HIU93965.1"/>
    </source>
</evidence>
<evidence type="ECO:0000256" key="3">
    <source>
        <dbReference type="ARBA" id="ARBA00007353"/>
    </source>
</evidence>
<evidence type="ECO:0000256" key="1">
    <source>
        <dbReference type="ARBA" id="ARBA00000553"/>
    </source>
</evidence>
<reference evidence="11" key="1">
    <citation type="submission" date="2020-10" db="EMBL/GenBank/DDBJ databases">
        <authorList>
            <person name="Gilroy R."/>
        </authorList>
    </citation>
    <scope>NUCLEOTIDE SEQUENCE</scope>
    <source>
        <strain evidence="11">ChiGjej2B2-16831</strain>
    </source>
</reference>
<evidence type="ECO:0000256" key="2">
    <source>
        <dbReference type="ARBA" id="ARBA00003215"/>
    </source>
</evidence>
<keyword evidence="6" id="KW-0378">Hydrolase</keyword>
<proteinExistence type="inferred from homology"/>
<dbReference type="PANTHER" id="PTHR30616:SF2">
    <property type="entry name" value="PURINE NUCLEOSIDE PHOSPHORYLASE LACC1"/>
    <property type="match status" value="1"/>
</dbReference>
<dbReference type="Proteomes" id="UP000824128">
    <property type="component" value="Unassembled WGS sequence"/>
</dbReference>